<gene>
    <name evidence="3" type="ordered locus">AM1_1734</name>
</gene>
<keyword evidence="2" id="KW-1133">Transmembrane helix</keyword>
<feature type="transmembrane region" description="Helical" evidence="2">
    <location>
        <begin position="166"/>
        <end position="182"/>
    </location>
</feature>
<dbReference type="EMBL" id="CP000828">
    <property type="protein sequence ID" value="ABW26755.1"/>
    <property type="molecule type" value="Genomic_DNA"/>
</dbReference>
<evidence type="ECO:0000313" key="4">
    <source>
        <dbReference type="Proteomes" id="UP000000268"/>
    </source>
</evidence>
<dbReference type="Proteomes" id="UP000000268">
    <property type="component" value="Chromosome"/>
</dbReference>
<feature type="region of interest" description="Disordered" evidence="1">
    <location>
        <begin position="138"/>
        <end position="163"/>
    </location>
</feature>
<keyword evidence="2" id="KW-0472">Membrane</keyword>
<dbReference type="HOGENOM" id="CLU_1425168_0_0_3"/>
<proteinExistence type="predicted"/>
<dbReference type="AlphaFoldDB" id="B0CC70"/>
<evidence type="ECO:0000256" key="2">
    <source>
        <dbReference type="SAM" id="Phobius"/>
    </source>
</evidence>
<keyword evidence="2" id="KW-0812">Transmembrane</keyword>
<reference evidence="3 4" key="1">
    <citation type="journal article" date="2008" name="Proc. Natl. Acad. Sci. U.S.A.">
        <title>Niche adaptation and genome expansion in the chlorophyll d-producing cyanobacterium Acaryochloris marina.</title>
        <authorList>
            <person name="Swingley W.D."/>
            <person name="Chen M."/>
            <person name="Cheung P.C."/>
            <person name="Conrad A.L."/>
            <person name="Dejesa L.C."/>
            <person name="Hao J."/>
            <person name="Honchak B.M."/>
            <person name="Karbach L.E."/>
            <person name="Kurdoglu A."/>
            <person name="Lahiri S."/>
            <person name="Mastrian S.D."/>
            <person name="Miyashita H."/>
            <person name="Page L."/>
            <person name="Ramakrishna P."/>
            <person name="Satoh S."/>
            <person name="Sattley W.M."/>
            <person name="Shimada Y."/>
            <person name="Taylor H.L."/>
            <person name="Tomo T."/>
            <person name="Tsuchiya T."/>
            <person name="Wang Z.T."/>
            <person name="Raymond J."/>
            <person name="Mimuro M."/>
            <person name="Blankenship R.E."/>
            <person name="Touchman J.W."/>
        </authorList>
    </citation>
    <scope>NUCLEOTIDE SEQUENCE [LARGE SCALE GENOMIC DNA]</scope>
    <source>
        <strain evidence="4">MBIC 11017</strain>
    </source>
</reference>
<evidence type="ECO:0000256" key="1">
    <source>
        <dbReference type="SAM" id="MobiDB-lite"/>
    </source>
</evidence>
<feature type="compositionally biased region" description="Pro residues" evidence="1">
    <location>
        <begin position="144"/>
        <end position="161"/>
    </location>
</feature>
<keyword evidence="4" id="KW-1185">Reference proteome</keyword>
<sequence length="190" mass="18773">MTALSLVVLYNAINTPFSHAAQLGLGDSIEADSKLNTETAQSDVCEEEPIISPEALQESSGPLSQSSGPNLLANATTSDVSTGLLSSQTLIAENGLIDCGIGGVAPEGGLPAAAGFPLAAALIPAGAAAAAIPFVVGGDDDPADPAPPVIDPPDPAPPSVPEPAEAATAGLFACLGVVGVLAKRKMNRSR</sequence>
<organism evidence="3 4">
    <name type="scientific">Acaryochloris marina (strain MBIC 11017)</name>
    <dbReference type="NCBI Taxonomy" id="329726"/>
    <lineage>
        <taxon>Bacteria</taxon>
        <taxon>Bacillati</taxon>
        <taxon>Cyanobacteriota</taxon>
        <taxon>Cyanophyceae</taxon>
        <taxon>Acaryochloridales</taxon>
        <taxon>Acaryochloridaceae</taxon>
        <taxon>Acaryochloris</taxon>
    </lineage>
</organism>
<accession>B0CC70</accession>
<name>B0CC70_ACAM1</name>
<dbReference type="KEGG" id="amr:AM1_1734"/>
<evidence type="ECO:0000313" key="3">
    <source>
        <dbReference type="EMBL" id="ABW26755.1"/>
    </source>
</evidence>
<protein>
    <submittedName>
        <fullName evidence="3">Uncharacterized protein</fullName>
    </submittedName>
</protein>